<dbReference type="EMBL" id="QOIN01000042">
    <property type="protein sequence ID" value="RCG23605.1"/>
    <property type="molecule type" value="Genomic_DNA"/>
</dbReference>
<keyword evidence="5 9" id="KW-0472">Membrane</keyword>
<proteinExistence type="inferred from homology"/>
<dbReference type="InterPro" id="IPR011547">
    <property type="entry name" value="SLC26A/SulP_dom"/>
</dbReference>
<comment type="similarity">
    <text evidence="2">Belongs to the beta-class carbonic anhydrase family.</text>
</comment>
<dbReference type="RefSeq" id="WP_114022096.1">
    <property type="nucleotide sequence ID" value="NZ_QOIN01000042.1"/>
</dbReference>
<dbReference type="AlphaFoldDB" id="A0A367F1C9"/>
<evidence type="ECO:0000256" key="5">
    <source>
        <dbReference type="ARBA" id="ARBA00023136"/>
    </source>
</evidence>
<keyword evidence="12" id="KW-1185">Reference proteome</keyword>
<dbReference type="GO" id="GO:0016020">
    <property type="term" value="C:membrane"/>
    <property type="evidence" value="ECO:0007669"/>
    <property type="project" value="UniProtKB-SubCell"/>
</dbReference>
<dbReference type="InterPro" id="IPR036874">
    <property type="entry name" value="Carbonic_anhydrase_sf"/>
</dbReference>
<feature type="compositionally biased region" description="Gly residues" evidence="8">
    <location>
        <begin position="918"/>
        <end position="929"/>
    </location>
</feature>
<evidence type="ECO:0000256" key="2">
    <source>
        <dbReference type="ARBA" id="ARBA00006217"/>
    </source>
</evidence>
<evidence type="ECO:0000256" key="7">
    <source>
        <dbReference type="PIRSR" id="PIRSR601765-1"/>
    </source>
</evidence>
<feature type="binding site" evidence="7">
    <location>
        <position position="721"/>
    </location>
    <ligand>
        <name>Zn(2+)</name>
        <dbReference type="ChEBI" id="CHEBI:29105"/>
    </ligand>
</feature>
<feature type="binding site" evidence="7">
    <location>
        <position position="719"/>
    </location>
    <ligand>
        <name>Zn(2+)</name>
        <dbReference type="ChEBI" id="CHEBI:29105"/>
    </ligand>
</feature>
<feature type="compositionally biased region" description="Polar residues" evidence="8">
    <location>
        <begin position="603"/>
        <end position="621"/>
    </location>
</feature>
<evidence type="ECO:0000256" key="4">
    <source>
        <dbReference type="ARBA" id="ARBA00022989"/>
    </source>
</evidence>
<dbReference type="InterPro" id="IPR001902">
    <property type="entry name" value="SLC26A/SulP_fam"/>
</dbReference>
<feature type="compositionally biased region" description="Basic and acidic residues" evidence="8">
    <location>
        <begin position="622"/>
        <end position="633"/>
    </location>
</feature>
<feature type="compositionally biased region" description="Low complexity" evidence="8">
    <location>
        <begin position="588"/>
        <end position="602"/>
    </location>
</feature>
<accession>A0A367F1C9</accession>
<dbReference type="InterPro" id="IPR001765">
    <property type="entry name" value="Carbonic_anhydrase"/>
</dbReference>
<feature type="region of interest" description="Disordered" evidence="8">
    <location>
        <begin position="918"/>
        <end position="969"/>
    </location>
</feature>
<keyword evidence="4 9" id="KW-1133">Transmembrane helix</keyword>
<reference evidence="11 12" key="1">
    <citation type="submission" date="2018-06" db="EMBL/GenBank/DDBJ databases">
        <title>Streptomyces reniochalinae sp. nov. and Streptomyces diacarnus sp. nov. from marine sponges.</title>
        <authorList>
            <person name="Li L."/>
        </authorList>
    </citation>
    <scope>NUCLEOTIDE SEQUENCE [LARGE SCALE GENOMIC DNA]</scope>
    <source>
        <strain evidence="11 12">LHW51701</strain>
    </source>
</reference>
<feature type="compositionally biased region" description="Polar residues" evidence="8">
    <location>
        <begin position="577"/>
        <end position="587"/>
    </location>
</feature>
<feature type="transmembrane region" description="Helical" evidence="9">
    <location>
        <begin position="204"/>
        <end position="225"/>
    </location>
</feature>
<feature type="region of interest" description="Disordered" evidence="8">
    <location>
        <begin position="571"/>
        <end position="683"/>
    </location>
</feature>
<dbReference type="SUPFAM" id="SSF53056">
    <property type="entry name" value="beta-carbonic anhydrase, cab"/>
    <property type="match status" value="1"/>
</dbReference>
<feature type="transmembrane region" description="Helical" evidence="9">
    <location>
        <begin position="389"/>
        <end position="419"/>
    </location>
</feature>
<feature type="transmembrane region" description="Helical" evidence="9">
    <location>
        <begin position="253"/>
        <end position="280"/>
    </location>
</feature>
<feature type="compositionally biased region" description="Basic and acidic residues" evidence="8">
    <location>
        <begin position="435"/>
        <end position="446"/>
    </location>
</feature>
<dbReference type="SMART" id="SM00947">
    <property type="entry name" value="Pro_CA"/>
    <property type="match status" value="1"/>
</dbReference>
<evidence type="ECO:0000256" key="6">
    <source>
        <dbReference type="ARBA" id="ARBA00024993"/>
    </source>
</evidence>
<evidence type="ECO:0000313" key="12">
    <source>
        <dbReference type="Proteomes" id="UP000252914"/>
    </source>
</evidence>
<evidence type="ECO:0000256" key="9">
    <source>
        <dbReference type="SAM" id="Phobius"/>
    </source>
</evidence>
<feature type="binding site" evidence="7">
    <location>
        <position position="783"/>
    </location>
    <ligand>
        <name>Zn(2+)</name>
        <dbReference type="ChEBI" id="CHEBI:29105"/>
    </ligand>
</feature>
<feature type="transmembrane region" description="Helical" evidence="9">
    <location>
        <begin position="95"/>
        <end position="117"/>
    </location>
</feature>
<comment type="function">
    <text evidence="6">Catalyzes the reversible hydration of carbon dioxide to form bicarbonate.</text>
</comment>
<feature type="transmembrane region" description="Helical" evidence="9">
    <location>
        <begin position="28"/>
        <end position="48"/>
    </location>
</feature>
<feature type="compositionally biased region" description="Low complexity" evidence="8">
    <location>
        <begin position="944"/>
        <end position="955"/>
    </location>
</feature>
<keyword evidence="7" id="KW-0479">Metal-binding</keyword>
<feature type="transmembrane region" description="Helical" evidence="9">
    <location>
        <begin position="301"/>
        <end position="320"/>
    </location>
</feature>
<dbReference type="GO" id="GO:0004089">
    <property type="term" value="F:carbonate dehydratase activity"/>
    <property type="evidence" value="ECO:0007669"/>
    <property type="project" value="InterPro"/>
</dbReference>
<sequence length="969" mass="99153">MSHRTPLWSGPCGHSKRSTARQRWSADLSASLTVFLIALPLSLGIALAAGAPLQAGLVAGAVGGLVCGRLGGAPLQITGPAAGLTVITADLIQTYGWRATCAVTIAAGLVQIGLGFLRVARSALAVSPAIVHGMLAGIGVTIALAQLHVMLGGDPDSSPLTNARQLPGQLVSLQPAALSVSVLTVVVLLAWPRLKTHGGPLGAAAGRVPAALAAVGVATLAAALGDMRLPRVDLPSWSAHALPRLPEGSLPGLGAAVVTLTLVATVQGLLSAVAADKLAAARPAGDRVPRSDLDRELRAHGIANMFSGALGGLPVTGVAVRSSANIAAGAVSRHSALLQGVWLLLAAGLLAGALELIPLPALGALVMVVGVRMVNPGHIRTVTKHREALVFGVTAVTVVLWGVLEGVGTGIAVAVAVALHRLARTRIVVERVGTDEPRAEEADEPRSQVSARAGASPGHSGGDVSAGAARRGDTRSNVRHKVHPGGRSEAYLIRVRGSLTFLAVPRLSRALAEVPEGARASVELKGSFMDHAAFEALEDWRAAHTASGGEAELRGRAGQELAELPAAHTCRPWTPWRNHQCTRPSAESGQHSGTSSPSGTHSVNSTSGNGPQGGTNASGQEDGTKDRGEEKERKRTARPGTGEGRGSATRGDSPPGGKGLPSPVGRSVPAAVPVGTFSPRGQLLGGVRNFQRSTAPLVREELARLAREGQQPSQLFVTCADSRVVTSMITSSGPGDLFTVRNIGNLVPPPGEQGGDASVAAAIEYAVEVLRVSSVTVCGHSGCGAMQALRHEETAAVEGTAGVEGTAACPETADRSGTAGPARAATPLARWLRYGRPGLERFRAARRDGATRDAAVPRLADRATADELEALCLVNIVQQLEHLAAHECVARRLREGTLELQGMYFHVGEAQAYVWEGQGGGREGQGEGASGPVFRAVGADFPVPGTSTSSPPGAAVSPSCSAREPARQV</sequence>
<protein>
    <submittedName>
        <fullName evidence="11">Transporter</fullName>
    </submittedName>
</protein>
<dbReference type="Pfam" id="PF00916">
    <property type="entry name" value="Sulfate_transp"/>
    <property type="match status" value="1"/>
</dbReference>
<evidence type="ECO:0000256" key="3">
    <source>
        <dbReference type="ARBA" id="ARBA00022692"/>
    </source>
</evidence>
<dbReference type="Gene3D" id="3.40.1050.10">
    <property type="entry name" value="Carbonic anhydrase"/>
    <property type="match status" value="1"/>
</dbReference>
<dbReference type="Pfam" id="PF00484">
    <property type="entry name" value="Pro_CA"/>
    <property type="match status" value="1"/>
</dbReference>
<feature type="domain" description="SLC26A/SulP transporter" evidence="10">
    <location>
        <begin position="26"/>
        <end position="384"/>
    </location>
</feature>
<comment type="cofactor">
    <cofactor evidence="7">
        <name>Zn(2+)</name>
        <dbReference type="ChEBI" id="CHEBI:29105"/>
    </cofactor>
    <text evidence="7">Binds 1 zinc ion per subunit.</text>
</comment>
<organism evidence="11 12">
    <name type="scientific">Streptomyces diacarni</name>
    <dbReference type="NCBI Taxonomy" id="2800381"/>
    <lineage>
        <taxon>Bacteria</taxon>
        <taxon>Bacillati</taxon>
        <taxon>Actinomycetota</taxon>
        <taxon>Actinomycetes</taxon>
        <taxon>Kitasatosporales</taxon>
        <taxon>Streptomycetaceae</taxon>
        <taxon>Streptomyces</taxon>
    </lineage>
</organism>
<name>A0A367F1C9_9ACTN</name>
<evidence type="ECO:0000256" key="1">
    <source>
        <dbReference type="ARBA" id="ARBA00004141"/>
    </source>
</evidence>
<dbReference type="GO" id="GO:0008270">
    <property type="term" value="F:zinc ion binding"/>
    <property type="evidence" value="ECO:0007669"/>
    <property type="project" value="InterPro"/>
</dbReference>
<evidence type="ECO:0000256" key="8">
    <source>
        <dbReference type="SAM" id="MobiDB-lite"/>
    </source>
</evidence>
<evidence type="ECO:0000313" key="11">
    <source>
        <dbReference type="EMBL" id="RCG23605.1"/>
    </source>
</evidence>
<feature type="region of interest" description="Disordered" evidence="8">
    <location>
        <begin position="435"/>
        <end position="483"/>
    </location>
</feature>
<feature type="binding site" evidence="7">
    <location>
        <position position="780"/>
    </location>
    <ligand>
        <name>Zn(2+)</name>
        <dbReference type="ChEBI" id="CHEBI:29105"/>
    </ligand>
</feature>
<dbReference type="PANTHER" id="PTHR11814">
    <property type="entry name" value="SULFATE TRANSPORTER"/>
    <property type="match status" value="1"/>
</dbReference>
<feature type="transmembrane region" description="Helical" evidence="9">
    <location>
        <begin position="171"/>
        <end position="192"/>
    </location>
</feature>
<keyword evidence="7" id="KW-0862">Zinc</keyword>
<comment type="subcellular location">
    <subcellularLocation>
        <location evidence="1">Membrane</location>
        <topology evidence="1">Multi-pass membrane protein</topology>
    </subcellularLocation>
</comment>
<dbReference type="GO" id="GO:0055085">
    <property type="term" value="P:transmembrane transport"/>
    <property type="evidence" value="ECO:0007669"/>
    <property type="project" value="InterPro"/>
</dbReference>
<evidence type="ECO:0000259" key="10">
    <source>
        <dbReference type="Pfam" id="PF00916"/>
    </source>
</evidence>
<feature type="transmembrane region" description="Helical" evidence="9">
    <location>
        <begin position="340"/>
        <end position="368"/>
    </location>
</feature>
<gene>
    <name evidence="11" type="ORF">DTL70_13155</name>
</gene>
<comment type="caution">
    <text evidence="11">The sequence shown here is derived from an EMBL/GenBank/DDBJ whole genome shotgun (WGS) entry which is preliminary data.</text>
</comment>
<feature type="transmembrane region" description="Helical" evidence="9">
    <location>
        <begin position="129"/>
        <end position="151"/>
    </location>
</feature>
<dbReference type="Proteomes" id="UP000252914">
    <property type="component" value="Unassembled WGS sequence"/>
</dbReference>
<keyword evidence="3 9" id="KW-0812">Transmembrane</keyword>